<protein>
    <submittedName>
        <fullName evidence="1">Uncharacterized protein related to deoxyribodipyrimidine photolyase</fullName>
    </submittedName>
</protein>
<dbReference type="InterPro" id="IPR052551">
    <property type="entry name" value="UV-DNA_repair_photolyase"/>
</dbReference>
<organism evidence="1 2">
    <name type="scientific">Hahella chejuensis (strain KCTC 2396)</name>
    <dbReference type="NCBI Taxonomy" id="349521"/>
    <lineage>
        <taxon>Bacteria</taxon>
        <taxon>Pseudomonadati</taxon>
        <taxon>Pseudomonadota</taxon>
        <taxon>Gammaproteobacteria</taxon>
        <taxon>Oceanospirillales</taxon>
        <taxon>Hahellaceae</taxon>
        <taxon>Hahella</taxon>
    </lineage>
</organism>
<dbReference type="STRING" id="349521.HCH_06803"/>
<dbReference type="Gene3D" id="1.25.40.80">
    <property type="match status" value="1"/>
</dbReference>
<dbReference type="Gene3D" id="1.10.579.10">
    <property type="entry name" value="DNA Cyclobutane Dipyrimidine Photolyase, subunit A, domain 3"/>
    <property type="match status" value="1"/>
</dbReference>
<dbReference type="PANTHER" id="PTHR38657">
    <property type="entry name" value="SLR1343 PROTEIN"/>
    <property type="match status" value="1"/>
</dbReference>
<dbReference type="EMBL" id="CP000155">
    <property type="protein sequence ID" value="ABC33427.1"/>
    <property type="molecule type" value="Genomic_DNA"/>
</dbReference>
<dbReference type="SUPFAM" id="SSF48173">
    <property type="entry name" value="Cryptochrome/photolyase FAD-binding domain"/>
    <property type="match status" value="1"/>
</dbReference>
<dbReference type="Gene3D" id="3.40.50.620">
    <property type="entry name" value="HUPs"/>
    <property type="match status" value="1"/>
</dbReference>
<proteinExistence type="predicted"/>
<dbReference type="InterPro" id="IPR036134">
    <property type="entry name" value="Crypto/Photolyase_FAD-like_sf"/>
</dbReference>
<dbReference type="GO" id="GO:0016829">
    <property type="term" value="F:lyase activity"/>
    <property type="evidence" value="ECO:0007669"/>
    <property type="project" value="UniProtKB-KW"/>
</dbReference>
<dbReference type="Pfam" id="PF04244">
    <property type="entry name" value="DPRP"/>
    <property type="match status" value="1"/>
</dbReference>
<dbReference type="Gene3D" id="1.10.10.1710">
    <property type="entry name" value="Deoxyribodipyrimidine photolyase-related"/>
    <property type="match status" value="1"/>
</dbReference>
<evidence type="ECO:0000313" key="1">
    <source>
        <dbReference type="EMBL" id="ABC33427.1"/>
    </source>
</evidence>
<evidence type="ECO:0000313" key="2">
    <source>
        <dbReference type="Proteomes" id="UP000000238"/>
    </source>
</evidence>
<dbReference type="eggNOG" id="COG3046">
    <property type="taxonomic scope" value="Bacteria"/>
</dbReference>
<gene>
    <name evidence="1" type="ordered locus">HCH_06803</name>
</gene>
<sequence length="518" mass="60680">MPAHVHTLRLLLGDQLNAAHSWFRETDPGVLYVIAELPQEVDYVVHHVQKVCAFFAAMKSFADAIRKAGHEVLHLTLDDTQEFADLPTLLNHLCGRHQVRRFEYQRPDEYRLLQQMEQLKLGERIDIAQVDTEHFLLPFAEISDHFVRGEHLTMENFYRRMRKRFDILMQDGAPLGGKWNFDSENRNKIKAEQLAEIPDPLCFDNDVSVILERLRRYAVKTFGVAHERLLWPVTRRQALQLLQHFCERCLPQFGRFQDAMTDAVEAQWSLYHSRLSFALNTKMLYPMQVIRAALERYEQAEGDISLPQIEGFVRQILGWREYVRGVYWANMPEYMQSNALDAGRRLPHYFWDGDTHMRCVSKVVGQSLQYAYAHHIQRLMVTGNFCLLTGIDPDQVDQWYLGVYVDAIEWVEAPNTRGMSQFADGGLIATKPYVSGGAYIQRMSDYCKGCRYDVKARTGANACPFNSLYWRFIERHRELLQNNPRLAMIYRSWERFSQEQRREILAQAEDYLERIEAL</sequence>
<dbReference type="OrthoDB" id="5288100at2"/>
<dbReference type="PANTHER" id="PTHR38657:SF1">
    <property type="entry name" value="SLR1343 PROTEIN"/>
    <property type="match status" value="1"/>
</dbReference>
<name>Q2S7E7_HAHCH</name>
<dbReference type="RefSeq" id="WP_011400477.1">
    <property type="nucleotide sequence ID" value="NC_007645.1"/>
</dbReference>
<reference evidence="1 2" key="1">
    <citation type="journal article" date="2005" name="Nucleic Acids Res.">
        <title>Genomic blueprint of Hahella chejuensis, a marine microbe producing an algicidal agent.</title>
        <authorList>
            <person name="Jeong H."/>
            <person name="Yim J.H."/>
            <person name="Lee C."/>
            <person name="Choi S.-H."/>
            <person name="Park Y.K."/>
            <person name="Yoon S.H."/>
            <person name="Hur C.-G."/>
            <person name="Kang H.-Y."/>
            <person name="Kim D."/>
            <person name="Lee H.H."/>
            <person name="Park K.H."/>
            <person name="Park S.-H."/>
            <person name="Park H.-S."/>
            <person name="Lee H.K."/>
            <person name="Oh T.K."/>
            <person name="Kim J.F."/>
        </authorList>
    </citation>
    <scope>NUCLEOTIDE SEQUENCE [LARGE SCALE GENOMIC DNA]</scope>
    <source>
        <strain evidence="1 2">KCTC 2396</strain>
    </source>
</reference>
<dbReference type="InterPro" id="IPR014729">
    <property type="entry name" value="Rossmann-like_a/b/a_fold"/>
</dbReference>
<keyword evidence="1" id="KW-0456">Lyase</keyword>
<dbReference type="Proteomes" id="UP000000238">
    <property type="component" value="Chromosome"/>
</dbReference>
<dbReference type="AlphaFoldDB" id="Q2S7E7"/>
<dbReference type="InterPro" id="IPR007357">
    <property type="entry name" value="PhrB-like"/>
</dbReference>
<dbReference type="KEGG" id="hch:HCH_06803"/>
<dbReference type="HOGENOM" id="CLU_031632_1_0_6"/>
<accession>Q2S7E7</accession>
<keyword evidence="2" id="KW-1185">Reference proteome</keyword>